<feature type="non-terminal residue" evidence="4">
    <location>
        <position position="103"/>
    </location>
</feature>
<sequence length="103" mass="11386">MIIREFSPDIVVGVGGYASGPAVLTAHFMGINTAIAEQNASAGVTNRILDRFVDRVFLTFPETKRFFSEKKTVVTGNPIREGFLKGEKESEKTDDRFTLLIFG</sequence>
<evidence type="ECO:0000259" key="3">
    <source>
        <dbReference type="Pfam" id="PF03033"/>
    </source>
</evidence>
<keyword evidence="2" id="KW-0808">Transferase</keyword>
<dbReference type="GO" id="GO:0005975">
    <property type="term" value="P:carbohydrate metabolic process"/>
    <property type="evidence" value="ECO:0007669"/>
    <property type="project" value="InterPro"/>
</dbReference>
<feature type="domain" description="Glycosyltransferase family 28 N-terminal" evidence="3">
    <location>
        <begin position="1"/>
        <end position="57"/>
    </location>
</feature>
<evidence type="ECO:0000256" key="1">
    <source>
        <dbReference type="ARBA" id="ARBA00022676"/>
    </source>
</evidence>
<evidence type="ECO:0000313" key="4">
    <source>
        <dbReference type="EMBL" id="GAI86049.1"/>
    </source>
</evidence>
<dbReference type="PANTHER" id="PTHR21015:SF22">
    <property type="entry name" value="GLYCOSYLTRANSFERASE"/>
    <property type="match status" value="1"/>
</dbReference>
<comment type="caution">
    <text evidence="4">The sequence shown here is derived from an EMBL/GenBank/DDBJ whole genome shotgun (WGS) entry which is preliminary data.</text>
</comment>
<keyword evidence="1" id="KW-0328">Glycosyltransferase</keyword>
<dbReference type="PANTHER" id="PTHR21015">
    <property type="entry name" value="UDP-N-ACETYLGLUCOSAMINE--N-ACETYLMURAMYL-(PENTAPEPTIDE) PYROPHOSPHORYL-UNDECAPRENOL N-ACETYLGLUCOSAMINE TRANSFERASE 1"/>
    <property type="match status" value="1"/>
</dbReference>
<dbReference type="AlphaFoldDB" id="X1U1A3"/>
<dbReference type="SUPFAM" id="SSF53756">
    <property type="entry name" value="UDP-Glycosyltransferase/glycogen phosphorylase"/>
    <property type="match status" value="1"/>
</dbReference>
<proteinExistence type="predicted"/>
<protein>
    <recommendedName>
        <fullName evidence="3">Glycosyltransferase family 28 N-terminal domain-containing protein</fullName>
    </recommendedName>
</protein>
<organism evidence="4">
    <name type="scientific">marine sediment metagenome</name>
    <dbReference type="NCBI Taxonomy" id="412755"/>
    <lineage>
        <taxon>unclassified sequences</taxon>
        <taxon>metagenomes</taxon>
        <taxon>ecological metagenomes</taxon>
    </lineage>
</organism>
<dbReference type="Gene3D" id="3.40.50.2000">
    <property type="entry name" value="Glycogen Phosphorylase B"/>
    <property type="match status" value="1"/>
</dbReference>
<dbReference type="Pfam" id="PF03033">
    <property type="entry name" value="Glyco_transf_28"/>
    <property type="match status" value="1"/>
</dbReference>
<accession>X1U1A3</accession>
<dbReference type="CDD" id="cd03785">
    <property type="entry name" value="GT28_MurG"/>
    <property type="match status" value="1"/>
</dbReference>
<name>X1U1A3_9ZZZZ</name>
<gene>
    <name evidence="4" type="ORF">S12H4_15130</name>
</gene>
<reference evidence="4" key="1">
    <citation type="journal article" date="2014" name="Front. Microbiol.">
        <title>High frequency of phylogenetically diverse reductive dehalogenase-homologous genes in deep subseafloor sedimentary metagenomes.</title>
        <authorList>
            <person name="Kawai M."/>
            <person name="Futagami T."/>
            <person name="Toyoda A."/>
            <person name="Takaki Y."/>
            <person name="Nishi S."/>
            <person name="Hori S."/>
            <person name="Arai W."/>
            <person name="Tsubouchi T."/>
            <person name="Morono Y."/>
            <person name="Uchiyama I."/>
            <person name="Ito T."/>
            <person name="Fujiyama A."/>
            <person name="Inagaki F."/>
            <person name="Takami H."/>
        </authorList>
    </citation>
    <scope>NUCLEOTIDE SEQUENCE</scope>
    <source>
        <strain evidence="4">Expedition CK06-06</strain>
    </source>
</reference>
<evidence type="ECO:0000256" key="2">
    <source>
        <dbReference type="ARBA" id="ARBA00022679"/>
    </source>
</evidence>
<dbReference type="InterPro" id="IPR004276">
    <property type="entry name" value="GlycoTrans_28_N"/>
</dbReference>
<dbReference type="GO" id="GO:0016758">
    <property type="term" value="F:hexosyltransferase activity"/>
    <property type="evidence" value="ECO:0007669"/>
    <property type="project" value="InterPro"/>
</dbReference>
<dbReference type="EMBL" id="BARW01007246">
    <property type="protein sequence ID" value="GAI86049.1"/>
    <property type="molecule type" value="Genomic_DNA"/>
</dbReference>